<gene>
    <name evidence="2" type="ORF">K402DRAFT_421553</name>
</gene>
<evidence type="ECO:0000313" key="2">
    <source>
        <dbReference type="EMBL" id="KAF1985969.1"/>
    </source>
</evidence>
<dbReference type="Proteomes" id="UP000800041">
    <property type="component" value="Unassembled WGS sequence"/>
</dbReference>
<organism evidence="2 3">
    <name type="scientific">Aulographum hederae CBS 113979</name>
    <dbReference type="NCBI Taxonomy" id="1176131"/>
    <lineage>
        <taxon>Eukaryota</taxon>
        <taxon>Fungi</taxon>
        <taxon>Dikarya</taxon>
        <taxon>Ascomycota</taxon>
        <taxon>Pezizomycotina</taxon>
        <taxon>Dothideomycetes</taxon>
        <taxon>Pleosporomycetidae</taxon>
        <taxon>Aulographales</taxon>
        <taxon>Aulographaceae</taxon>
    </lineage>
</organism>
<proteinExistence type="predicted"/>
<keyword evidence="3" id="KW-1185">Reference proteome</keyword>
<dbReference type="AlphaFoldDB" id="A0A6G1GYZ0"/>
<evidence type="ECO:0000313" key="3">
    <source>
        <dbReference type="Proteomes" id="UP000800041"/>
    </source>
</evidence>
<evidence type="ECO:0000256" key="1">
    <source>
        <dbReference type="SAM" id="MobiDB-lite"/>
    </source>
</evidence>
<dbReference type="EMBL" id="ML977159">
    <property type="protein sequence ID" value="KAF1985969.1"/>
    <property type="molecule type" value="Genomic_DNA"/>
</dbReference>
<accession>A0A6G1GYZ0</accession>
<sequence length="236" mass="27262">MDAATERLADVTSEQQPTTLIETLERPDLALTVRFAYGLTEHDLEETYQNKAAFRAAARSMLERNSKFNLPKVNIKGKSPSSRVRFLENEPRQPPPKRQKVDQGPSPEVLELRRANEKMTDQMATLVTALRLLYTCVETPNCIEALSGKMLLSGNGRMDNTHRTDWRTERQEQEARLKEQWKDFSVNSGAWKERLGARSSYAERQRAEKKLVPRRIRKIAYFKSTMIKPSARRRLV</sequence>
<feature type="region of interest" description="Disordered" evidence="1">
    <location>
        <begin position="71"/>
        <end position="107"/>
    </location>
</feature>
<reference evidence="2" key="1">
    <citation type="journal article" date="2020" name="Stud. Mycol.">
        <title>101 Dothideomycetes genomes: a test case for predicting lifestyles and emergence of pathogens.</title>
        <authorList>
            <person name="Haridas S."/>
            <person name="Albert R."/>
            <person name="Binder M."/>
            <person name="Bloem J."/>
            <person name="Labutti K."/>
            <person name="Salamov A."/>
            <person name="Andreopoulos B."/>
            <person name="Baker S."/>
            <person name="Barry K."/>
            <person name="Bills G."/>
            <person name="Bluhm B."/>
            <person name="Cannon C."/>
            <person name="Castanera R."/>
            <person name="Culley D."/>
            <person name="Daum C."/>
            <person name="Ezra D."/>
            <person name="Gonzalez J."/>
            <person name="Henrissat B."/>
            <person name="Kuo A."/>
            <person name="Liang C."/>
            <person name="Lipzen A."/>
            <person name="Lutzoni F."/>
            <person name="Magnuson J."/>
            <person name="Mondo S."/>
            <person name="Nolan M."/>
            <person name="Ohm R."/>
            <person name="Pangilinan J."/>
            <person name="Park H.-J."/>
            <person name="Ramirez L."/>
            <person name="Alfaro M."/>
            <person name="Sun H."/>
            <person name="Tritt A."/>
            <person name="Yoshinaga Y."/>
            <person name="Zwiers L.-H."/>
            <person name="Turgeon B."/>
            <person name="Goodwin S."/>
            <person name="Spatafora J."/>
            <person name="Crous P."/>
            <person name="Grigoriev I."/>
        </authorList>
    </citation>
    <scope>NUCLEOTIDE SEQUENCE</scope>
    <source>
        <strain evidence="2">CBS 113979</strain>
    </source>
</reference>
<protein>
    <submittedName>
        <fullName evidence="2">Uncharacterized protein</fullName>
    </submittedName>
</protein>
<name>A0A6G1GYZ0_9PEZI</name>